<dbReference type="HOGENOM" id="CLU_193930_0_0_1"/>
<evidence type="ECO:0000313" key="3">
    <source>
        <dbReference type="Proteomes" id="UP000054549"/>
    </source>
</evidence>
<protein>
    <submittedName>
        <fullName evidence="2">Uncharacterized protein</fullName>
    </submittedName>
</protein>
<dbReference type="InParanoid" id="A0A0C2WFF7"/>
<dbReference type="EMBL" id="KN818303">
    <property type="protein sequence ID" value="KIL60147.1"/>
    <property type="molecule type" value="Genomic_DNA"/>
</dbReference>
<organism evidence="2 3">
    <name type="scientific">Amanita muscaria (strain Koide BX008)</name>
    <dbReference type="NCBI Taxonomy" id="946122"/>
    <lineage>
        <taxon>Eukaryota</taxon>
        <taxon>Fungi</taxon>
        <taxon>Dikarya</taxon>
        <taxon>Basidiomycota</taxon>
        <taxon>Agaricomycotina</taxon>
        <taxon>Agaricomycetes</taxon>
        <taxon>Agaricomycetidae</taxon>
        <taxon>Agaricales</taxon>
        <taxon>Pluteineae</taxon>
        <taxon>Amanitaceae</taxon>
        <taxon>Amanita</taxon>
    </lineage>
</organism>
<feature type="region of interest" description="Disordered" evidence="1">
    <location>
        <begin position="19"/>
        <end position="43"/>
    </location>
</feature>
<name>A0A0C2WFF7_AMAMK</name>
<evidence type="ECO:0000256" key="1">
    <source>
        <dbReference type="SAM" id="MobiDB-lite"/>
    </source>
</evidence>
<proteinExistence type="predicted"/>
<reference evidence="2 3" key="1">
    <citation type="submission" date="2014-04" db="EMBL/GenBank/DDBJ databases">
        <title>Evolutionary Origins and Diversification of the Mycorrhizal Mutualists.</title>
        <authorList>
            <consortium name="DOE Joint Genome Institute"/>
            <consortium name="Mycorrhizal Genomics Consortium"/>
            <person name="Kohler A."/>
            <person name="Kuo A."/>
            <person name="Nagy L.G."/>
            <person name="Floudas D."/>
            <person name="Copeland A."/>
            <person name="Barry K.W."/>
            <person name="Cichocki N."/>
            <person name="Veneault-Fourrey C."/>
            <person name="LaButti K."/>
            <person name="Lindquist E.A."/>
            <person name="Lipzen A."/>
            <person name="Lundell T."/>
            <person name="Morin E."/>
            <person name="Murat C."/>
            <person name="Riley R."/>
            <person name="Ohm R."/>
            <person name="Sun H."/>
            <person name="Tunlid A."/>
            <person name="Henrissat B."/>
            <person name="Grigoriev I.V."/>
            <person name="Hibbett D.S."/>
            <person name="Martin F."/>
        </authorList>
    </citation>
    <scope>NUCLEOTIDE SEQUENCE [LARGE SCALE GENOMIC DNA]</scope>
    <source>
        <strain evidence="2 3">Koide BX008</strain>
    </source>
</reference>
<feature type="compositionally biased region" description="Low complexity" evidence="1">
    <location>
        <begin position="27"/>
        <end position="43"/>
    </location>
</feature>
<dbReference type="AlphaFoldDB" id="A0A0C2WFF7"/>
<dbReference type="Proteomes" id="UP000054549">
    <property type="component" value="Unassembled WGS sequence"/>
</dbReference>
<accession>A0A0C2WFF7</accession>
<evidence type="ECO:0000313" key="2">
    <source>
        <dbReference type="EMBL" id="KIL60147.1"/>
    </source>
</evidence>
<sequence>MNQRQDPVSLQLTRSLWSNVENNESLTRPGSTTAPTPTAGAPRTPIVDFDHLLPNLLVTMTAKRLASLCYLSLPLVTAVA</sequence>
<keyword evidence="3" id="KW-1185">Reference proteome</keyword>
<gene>
    <name evidence="2" type="ORF">M378DRAFT_953065</name>
</gene>